<keyword evidence="2" id="KW-1185">Reference proteome</keyword>
<proteinExistence type="predicted"/>
<evidence type="ECO:0000313" key="2">
    <source>
        <dbReference type="Proteomes" id="UP000515369"/>
    </source>
</evidence>
<evidence type="ECO:0000313" key="1">
    <source>
        <dbReference type="EMBL" id="QMW02746.1"/>
    </source>
</evidence>
<dbReference type="EMBL" id="CP059732">
    <property type="protein sequence ID" value="QMW02746.1"/>
    <property type="molecule type" value="Genomic_DNA"/>
</dbReference>
<name>A0A7G5GV54_9BACT</name>
<dbReference type="KEGG" id="sfol:H3H32_33425"/>
<dbReference type="Proteomes" id="UP000515369">
    <property type="component" value="Chromosome"/>
</dbReference>
<organism evidence="1 2">
    <name type="scientific">Spirosoma foliorum</name>
    <dbReference type="NCBI Taxonomy" id="2710596"/>
    <lineage>
        <taxon>Bacteria</taxon>
        <taxon>Pseudomonadati</taxon>
        <taxon>Bacteroidota</taxon>
        <taxon>Cytophagia</taxon>
        <taxon>Cytophagales</taxon>
        <taxon>Cytophagaceae</taxon>
        <taxon>Spirosoma</taxon>
    </lineage>
</organism>
<reference evidence="1 2" key="1">
    <citation type="submission" date="2020-07" db="EMBL/GenBank/DDBJ databases">
        <title>Spirosoma foliorum sp. nov., isolated from the leaves on the Nejang mountain Korea, Republic of.</title>
        <authorList>
            <person name="Ho H."/>
            <person name="Lee Y.-J."/>
            <person name="Nurcahyanto D.-A."/>
            <person name="Kim S.-G."/>
        </authorList>
    </citation>
    <scope>NUCLEOTIDE SEQUENCE [LARGE SCALE GENOMIC DNA]</scope>
    <source>
        <strain evidence="1 2">PL0136</strain>
    </source>
</reference>
<protein>
    <submittedName>
        <fullName evidence="1">Uncharacterized protein</fullName>
    </submittedName>
</protein>
<sequence>MGKKVLLIGRNPNVLANLALALRDDGFVVKTTSAIEQASQDFNATDFDVVAFGRGIDAATNAALRASFLEQNPAILFVDGLAPVISLLVKQIKLALAPHSTSKKVITNFSYEKTNPLQITVSVAVDCQLTIDLYQLDAIHTTLQKTLVSEFVKAGDHTFPIEAFPELTSTINFLVAEVDNLELTVLQL</sequence>
<dbReference type="AlphaFoldDB" id="A0A7G5GV54"/>
<dbReference type="RefSeq" id="WP_182460042.1">
    <property type="nucleotide sequence ID" value="NZ_CP059732.1"/>
</dbReference>
<gene>
    <name evidence="1" type="ORF">H3H32_33425</name>
</gene>
<accession>A0A7G5GV54</accession>